<dbReference type="InterPro" id="IPR032675">
    <property type="entry name" value="LRR_dom_sf"/>
</dbReference>
<dbReference type="AlphaFoldDB" id="A0A8H7D9K8"/>
<organism evidence="1 2">
    <name type="scientific">Mycena venus</name>
    <dbReference type="NCBI Taxonomy" id="2733690"/>
    <lineage>
        <taxon>Eukaryota</taxon>
        <taxon>Fungi</taxon>
        <taxon>Dikarya</taxon>
        <taxon>Basidiomycota</taxon>
        <taxon>Agaricomycotina</taxon>
        <taxon>Agaricomycetes</taxon>
        <taxon>Agaricomycetidae</taxon>
        <taxon>Agaricales</taxon>
        <taxon>Marasmiineae</taxon>
        <taxon>Mycenaceae</taxon>
        <taxon>Mycena</taxon>
    </lineage>
</organism>
<evidence type="ECO:0000313" key="1">
    <source>
        <dbReference type="EMBL" id="KAF7364602.1"/>
    </source>
</evidence>
<gene>
    <name evidence="1" type="ORF">MVEN_00329400</name>
</gene>
<accession>A0A8H7D9K8</accession>
<keyword evidence="2" id="KW-1185">Reference proteome</keyword>
<evidence type="ECO:0000313" key="2">
    <source>
        <dbReference type="Proteomes" id="UP000620124"/>
    </source>
</evidence>
<protein>
    <submittedName>
        <fullName evidence="1">F-box domain-containing protein</fullName>
    </submittedName>
</protein>
<dbReference type="Proteomes" id="UP000620124">
    <property type="component" value="Unassembled WGS sequence"/>
</dbReference>
<reference evidence="1" key="1">
    <citation type="submission" date="2020-05" db="EMBL/GenBank/DDBJ databases">
        <title>Mycena genomes resolve the evolution of fungal bioluminescence.</title>
        <authorList>
            <person name="Tsai I.J."/>
        </authorList>
    </citation>
    <scope>NUCLEOTIDE SEQUENCE</scope>
    <source>
        <strain evidence="1">CCC161011</strain>
    </source>
</reference>
<sequence length="450" mass="50673">MSCATELRARIDELSSAIEFLGLVLSDLETRRTNARRELNSILDPVARLPLEISSDIFLRCMSTASSHPRPNPSAAPMIFLNICRSWTDIALATPWLWAAIDIDAPPYGARFAELCKLWASRARTLPLSFKLTVHKPLDRHIQDFLKQNTSRLQNFELYVDTADDLRRIRIGGPFSSLKTLTIGVSGNLAETDFVNANECVEILRAAPELMECHFVNLYYEEDIWSWELSEAALTLTSLQHLHLGNPHVHISDGVQSNSAYILQNLTLPGLKSLHISDLDIDSEDFTSFLTRSSPPLESVSMVMPTVHSSRYIGTENFRFIPSLTDLELLCLPESPEDRNPFPAVFEMLSAEDFLPNLSNLTIFSIGAYFSQATHYEKLSVALAQRASSLRSFRLIFPFNEEIQDIAPPADVILALQQLVKEGMHIHVGPEDRNWFWILLFISDINTGNS</sequence>
<comment type="caution">
    <text evidence="1">The sequence shown here is derived from an EMBL/GenBank/DDBJ whole genome shotgun (WGS) entry which is preliminary data.</text>
</comment>
<dbReference type="OrthoDB" id="3056337at2759"/>
<dbReference type="Gene3D" id="3.80.10.10">
    <property type="entry name" value="Ribonuclease Inhibitor"/>
    <property type="match status" value="1"/>
</dbReference>
<proteinExistence type="predicted"/>
<dbReference type="EMBL" id="JACAZI010000003">
    <property type="protein sequence ID" value="KAF7364602.1"/>
    <property type="molecule type" value="Genomic_DNA"/>
</dbReference>
<dbReference type="SUPFAM" id="SSF52047">
    <property type="entry name" value="RNI-like"/>
    <property type="match status" value="1"/>
</dbReference>
<name>A0A8H7D9K8_9AGAR</name>